<organism evidence="4 5">
    <name type="scientific">Metabacillus litoralis</name>
    <dbReference type="NCBI Taxonomy" id="152268"/>
    <lineage>
        <taxon>Bacteria</taxon>
        <taxon>Bacillati</taxon>
        <taxon>Bacillota</taxon>
        <taxon>Bacilli</taxon>
        <taxon>Bacillales</taxon>
        <taxon>Bacillaceae</taxon>
        <taxon>Metabacillus</taxon>
    </lineage>
</organism>
<dbReference type="OrthoDB" id="2691164at2"/>
<name>A0A5C6V8B4_9BACI</name>
<dbReference type="Proteomes" id="UP000321363">
    <property type="component" value="Unassembled WGS sequence"/>
</dbReference>
<keyword evidence="5" id="KW-1185">Reference proteome</keyword>
<reference evidence="4 5" key="1">
    <citation type="journal article" date="2005" name="Int. J. Syst. Evol. Microbiol.">
        <title>Bacillus litoralis sp. nov., isolated from a tidal flat of the Yellow Sea in Korea.</title>
        <authorList>
            <person name="Yoon J.H."/>
            <person name="Oh T.K."/>
        </authorList>
    </citation>
    <scope>NUCLEOTIDE SEQUENCE [LARGE SCALE GENOMIC DNA]</scope>
    <source>
        <strain evidence="4 5">SW-211</strain>
    </source>
</reference>
<evidence type="ECO:0000259" key="3">
    <source>
        <dbReference type="Pfam" id="PF26347"/>
    </source>
</evidence>
<dbReference type="InterPro" id="IPR048198">
    <property type="entry name" value="YtrI"/>
</dbReference>
<evidence type="ECO:0000256" key="2">
    <source>
        <dbReference type="SAM" id="Phobius"/>
    </source>
</evidence>
<dbReference type="Pfam" id="PF26347">
    <property type="entry name" value="YtrI_sporulation"/>
    <property type="match status" value="1"/>
</dbReference>
<dbReference type="AlphaFoldDB" id="A0A5C6V8B4"/>
<evidence type="ECO:0000313" key="4">
    <source>
        <dbReference type="EMBL" id="TXC81583.1"/>
    </source>
</evidence>
<feature type="coiled-coil region" evidence="1">
    <location>
        <begin position="38"/>
        <end position="72"/>
    </location>
</feature>
<keyword evidence="1" id="KW-0175">Coiled coil</keyword>
<proteinExistence type="predicted"/>
<protein>
    <recommendedName>
        <fullName evidence="3">Sporulation membrane protein YtrI C-terminal domain-containing protein</fullName>
    </recommendedName>
</protein>
<sequence length="169" mass="19801">MRVPELYNQKSWQFLLVGVFIGSLISWLLFLYFFGQLQDKQLLKIQELQGEVESLKKDKEVLYEDIKNANKKSLELLTLQEINVEIINAEKYHLTTFGEYKLKQNIRNEISSLLTNNINGITENMEIIIKSIENKQYLIENNVLKVKVSRFALTTTLTIKISIINFEQK</sequence>
<feature type="domain" description="Sporulation membrane protein YtrI C-terminal" evidence="3">
    <location>
        <begin position="80"/>
        <end position="163"/>
    </location>
</feature>
<dbReference type="RefSeq" id="WP_146950771.1">
    <property type="nucleotide sequence ID" value="NZ_VOQF01000024.1"/>
</dbReference>
<dbReference type="InterPro" id="IPR058620">
    <property type="entry name" value="YtrI_C"/>
</dbReference>
<evidence type="ECO:0000313" key="5">
    <source>
        <dbReference type="Proteomes" id="UP000321363"/>
    </source>
</evidence>
<gene>
    <name evidence="4" type="ORF">FS935_22030</name>
</gene>
<accession>A0A5C6V8B4</accession>
<dbReference type="NCBIfam" id="NF041479">
    <property type="entry name" value="spor_membprot_YtrI"/>
    <property type="match status" value="1"/>
</dbReference>
<comment type="caution">
    <text evidence="4">The sequence shown here is derived from an EMBL/GenBank/DDBJ whole genome shotgun (WGS) entry which is preliminary data.</text>
</comment>
<keyword evidence="2" id="KW-0472">Membrane</keyword>
<keyword evidence="2" id="KW-0812">Transmembrane</keyword>
<keyword evidence="2" id="KW-1133">Transmembrane helix</keyword>
<dbReference type="EMBL" id="VOQF01000024">
    <property type="protein sequence ID" value="TXC81583.1"/>
    <property type="molecule type" value="Genomic_DNA"/>
</dbReference>
<evidence type="ECO:0000256" key="1">
    <source>
        <dbReference type="SAM" id="Coils"/>
    </source>
</evidence>
<feature type="transmembrane region" description="Helical" evidence="2">
    <location>
        <begin position="12"/>
        <end position="34"/>
    </location>
</feature>